<protein>
    <submittedName>
        <fullName evidence="5">Frpr-1</fullName>
    </submittedName>
</protein>
<gene>
    <name evidence="5" type="primary">WBGene00113246</name>
</gene>
<dbReference type="PANTHER" id="PTHR47632:SF2">
    <property type="entry name" value="G-PROTEIN COUPLED RECEPTOR FRPR-1-RELATED"/>
    <property type="match status" value="1"/>
</dbReference>
<keyword evidence="2" id="KW-0812">Transmembrane</keyword>
<reference evidence="6" key="1">
    <citation type="journal article" date="2008" name="Nat. Genet.">
        <title>The Pristionchus pacificus genome provides a unique perspective on nematode lifestyle and parasitism.</title>
        <authorList>
            <person name="Dieterich C."/>
            <person name="Clifton S.W."/>
            <person name="Schuster L.N."/>
            <person name="Chinwalla A."/>
            <person name="Delehaunty K."/>
            <person name="Dinkelacker I."/>
            <person name="Fulton L."/>
            <person name="Fulton R."/>
            <person name="Godfrey J."/>
            <person name="Minx P."/>
            <person name="Mitreva M."/>
            <person name="Roeseler W."/>
            <person name="Tian H."/>
            <person name="Witte H."/>
            <person name="Yang S.P."/>
            <person name="Wilson R.K."/>
            <person name="Sommer R.J."/>
        </authorList>
    </citation>
    <scope>NUCLEOTIDE SEQUENCE [LARGE SCALE GENOMIC DNA]</scope>
    <source>
        <strain evidence="6">PS312</strain>
    </source>
</reference>
<dbReference type="OrthoDB" id="10011262at2759"/>
<organism evidence="5 6">
    <name type="scientific">Pristionchus pacificus</name>
    <name type="common">Parasitic nematode worm</name>
    <dbReference type="NCBI Taxonomy" id="54126"/>
    <lineage>
        <taxon>Eukaryota</taxon>
        <taxon>Metazoa</taxon>
        <taxon>Ecdysozoa</taxon>
        <taxon>Nematoda</taxon>
        <taxon>Chromadorea</taxon>
        <taxon>Rhabditida</taxon>
        <taxon>Rhabditina</taxon>
        <taxon>Diplogasteromorpha</taxon>
        <taxon>Diplogasteroidea</taxon>
        <taxon>Neodiplogasteridae</taxon>
        <taxon>Pristionchus</taxon>
    </lineage>
</organism>
<evidence type="ECO:0000256" key="3">
    <source>
        <dbReference type="ARBA" id="ARBA00022989"/>
    </source>
</evidence>
<dbReference type="SMART" id="SM01381">
    <property type="entry name" value="7TM_GPCR_Srsx"/>
    <property type="match status" value="1"/>
</dbReference>
<evidence type="ECO:0000256" key="2">
    <source>
        <dbReference type="ARBA" id="ARBA00022692"/>
    </source>
</evidence>
<reference evidence="5" key="2">
    <citation type="submission" date="2022-06" db="UniProtKB">
        <authorList>
            <consortium name="EnsemblMetazoa"/>
        </authorList>
    </citation>
    <scope>IDENTIFICATION</scope>
    <source>
        <strain evidence="5">PS312</strain>
    </source>
</reference>
<dbReference type="CDD" id="cd14978">
    <property type="entry name" value="7tmA_FMRFamide_R-like"/>
    <property type="match status" value="1"/>
</dbReference>
<proteinExistence type="predicted"/>
<accession>A0A2A6BFT1</accession>
<dbReference type="PROSITE" id="PS50262">
    <property type="entry name" value="G_PROTEIN_RECEP_F1_2"/>
    <property type="match status" value="1"/>
</dbReference>
<evidence type="ECO:0000256" key="1">
    <source>
        <dbReference type="ARBA" id="ARBA00004370"/>
    </source>
</evidence>
<dbReference type="PANTHER" id="PTHR47632">
    <property type="entry name" value="FMRFAMIDE PEPTIDE RECEPTOR FAMILY-RELATED"/>
    <property type="match status" value="1"/>
</dbReference>
<sequence>MSSTFSAWLIHVFMGTAVDYGQSQLLCNSETINNNGTCFDYAVCGYCYGYVDDGTIPKEDKDLFYDTFNLIVIGVILPSIGFFGLMGNTISSFIYSRKEMRSSMNVYLCALACSDIIIIITSFFLFVLESMRKRSIFAHRLYATAAPYMFPLGLSAQSLSVFLTVTAAADCLVLIAAPSKIVIVILLSALVYNAPHLFEIYVIDCWSLPYKQPSKDVCPTELRVNKMYVSIYYAWMYTIFMAVGPLLLLLLINTVIIFRMRCRKKTTTEEAASDNSGDVVTLILVVALFVTCNILPLTVNLLEMLLQVENPYLIDLSNLMVVMNSSCNFLIYYAFGSNFRRTLKQYVRRSSVFIRRAASRSTRRRRRRPSRQIKATFEPLPVTNLVIEPNKEFLV</sequence>
<keyword evidence="3" id="KW-1133">Transmembrane helix</keyword>
<dbReference type="Gene3D" id="1.20.1070.10">
    <property type="entry name" value="Rhodopsin 7-helix transmembrane proteins"/>
    <property type="match status" value="1"/>
</dbReference>
<dbReference type="GO" id="GO:0016020">
    <property type="term" value="C:membrane"/>
    <property type="evidence" value="ECO:0007669"/>
    <property type="project" value="UniProtKB-SubCell"/>
</dbReference>
<dbReference type="Proteomes" id="UP000005239">
    <property type="component" value="Unassembled WGS sequence"/>
</dbReference>
<comment type="subcellular location">
    <subcellularLocation>
        <location evidence="1">Membrane</location>
    </subcellularLocation>
</comment>
<evidence type="ECO:0000313" key="5">
    <source>
        <dbReference type="EnsemblMetazoa" id="PPA23692.1"/>
    </source>
</evidence>
<dbReference type="GO" id="GO:0004930">
    <property type="term" value="F:G protein-coupled receptor activity"/>
    <property type="evidence" value="ECO:0007669"/>
    <property type="project" value="InterPro"/>
</dbReference>
<dbReference type="InterPro" id="IPR053326">
    <property type="entry name" value="GPCR1-like"/>
</dbReference>
<evidence type="ECO:0000313" key="6">
    <source>
        <dbReference type="Proteomes" id="UP000005239"/>
    </source>
</evidence>
<name>A0A2A6BFT1_PRIPA</name>
<keyword evidence="6" id="KW-1185">Reference proteome</keyword>
<dbReference type="PRINTS" id="PR00237">
    <property type="entry name" value="GPCRRHODOPSN"/>
</dbReference>
<dbReference type="SUPFAM" id="SSF81321">
    <property type="entry name" value="Family A G protein-coupled receptor-like"/>
    <property type="match status" value="1"/>
</dbReference>
<dbReference type="AlphaFoldDB" id="A0A2A6BFT1"/>
<accession>A0A8R1YKE4</accession>
<dbReference type="InterPro" id="IPR000276">
    <property type="entry name" value="GPCR_Rhodpsn"/>
</dbReference>
<evidence type="ECO:0000256" key="4">
    <source>
        <dbReference type="ARBA" id="ARBA00023136"/>
    </source>
</evidence>
<keyword evidence="4" id="KW-0472">Membrane</keyword>
<dbReference type="Pfam" id="PF00001">
    <property type="entry name" value="7tm_1"/>
    <property type="match status" value="1"/>
</dbReference>
<dbReference type="InterPro" id="IPR017452">
    <property type="entry name" value="GPCR_Rhodpsn_7TM"/>
</dbReference>
<dbReference type="EnsemblMetazoa" id="PPA23692.1">
    <property type="protein sequence ID" value="PPA23692.1"/>
    <property type="gene ID" value="WBGene00113246"/>
</dbReference>